<gene>
    <name evidence="2" type="ORF">SXIM_08520</name>
</gene>
<keyword evidence="3" id="KW-1185">Reference proteome</keyword>
<reference evidence="2" key="1">
    <citation type="submission" date="2019-08" db="EMBL/GenBank/DDBJ databases">
        <title>Complete genome sequence of a mangrove-derived Streptomyces xiamenensis.</title>
        <authorList>
            <person name="Xu J."/>
        </authorList>
    </citation>
    <scope>NUCLEOTIDE SEQUENCE</scope>
    <source>
        <strain evidence="2">318</strain>
    </source>
</reference>
<evidence type="ECO:0000313" key="2">
    <source>
        <dbReference type="EMBL" id="AKG42236.1"/>
    </source>
</evidence>
<evidence type="ECO:0000313" key="3">
    <source>
        <dbReference type="Proteomes" id="UP000034034"/>
    </source>
</evidence>
<feature type="region of interest" description="Disordered" evidence="1">
    <location>
        <begin position="1"/>
        <end position="42"/>
    </location>
</feature>
<proteinExistence type="predicted"/>
<dbReference type="KEGG" id="sxi:SXIM_08520"/>
<organism evidence="2 3">
    <name type="scientific">Streptomyces xiamenensis</name>
    <dbReference type="NCBI Taxonomy" id="408015"/>
    <lineage>
        <taxon>Bacteria</taxon>
        <taxon>Bacillati</taxon>
        <taxon>Actinomycetota</taxon>
        <taxon>Actinomycetes</taxon>
        <taxon>Kitasatosporales</taxon>
        <taxon>Streptomycetaceae</taxon>
        <taxon>Streptomyces</taxon>
    </lineage>
</organism>
<protein>
    <submittedName>
        <fullName evidence="2">Uncharacterized protein</fullName>
    </submittedName>
</protein>
<evidence type="ECO:0000256" key="1">
    <source>
        <dbReference type="SAM" id="MobiDB-lite"/>
    </source>
</evidence>
<dbReference type="AlphaFoldDB" id="A0A0F7CN38"/>
<name>A0A0F7CN38_9ACTN</name>
<dbReference type="Proteomes" id="UP000034034">
    <property type="component" value="Chromosome"/>
</dbReference>
<dbReference type="EMBL" id="CP009922">
    <property type="protein sequence ID" value="AKG42236.1"/>
    <property type="molecule type" value="Genomic_DNA"/>
</dbReference>
<accession>A0A0F7CN38</accession>
<sequence>MRLAQHCAFSSVPLSESMPARRCPGGRAPAGAPSRNGARISR</sequence>
<dbReference type="HOGENOM" id="CLU_3258777_0_0_11"/>